<feature type="domain" description="SnoaL-like" evidence="1">
    <location>
        <begin position="8"/>
        <end position="100"/>
    </location>
</feature>
<dbReference type="InterPro" id="IPR032710">
    <property type="entry name" value="NTF2-like_dom_sf"/>
</dbReference>
<accession>A0ABT2JQW7</accession>
<comment type="caution">
    <text evidence="2">The sequence shown here is derived from an EMBL/GenBank/DDBJ whole genome shotgun (WGS) entry which is preliminary data.</text>
</comment>
<reference evidence="2 3" key="1">
    <citation type="submission" date="2021-10" db="EMBL/GenBank/DDBJ databases">
        <title>Streptomyces gossypii sp. nov., isolated from soil collected from cotton field.</title>
        <authorList>
            <person name="Ge X."/>
            <person name="Chen X."/>
            <person name="Liu W."/>
        </authorList>
    </citation>
    <scope>NUCLEOTIDE SEQUENCE [LARGE SCALE GENOMIC DNA]</scope>
    <source>
        <strain evidence="2 3">N2-109</strain>
    </source>
</reference>
<dbReference type="Gene3D" id="3.10.450.50">
    <property type="match status" value="1"/>
</dbReference>
<evidence type="ECO:0000313" key="3">
    <source>
        <dbReference type="Proteomes" id="UP001156389"/>
    </source>
</evidence>
<sequence length="125" mass="13922">MEPKEVIEALWARIEARDWAGVGELMAADVVVEWPISAERISGRANFVAVNSEYPQGWSIRVLRILADGENVVSEVEVPHVDFGVFRAAAFWTVRGGVVVSGREYWTSMGSEPSPQWRAEYVEVG</sequence>
<dbReference type="Pfam" id="PF12680">
    <property type="entry name" value="SnoaL_2"/>
    <property type="match status" value="1"/>
</dbReference>
<evidence type="ECO:0000259" key="1">
    <source>
        <dbReference type="Pfam" id="PF12680"/>
    </source>
</evidence>
<evidence type="ECO:0000313" key="2">
    <source>
        <dbReference type="EMBL" id="MCT2589659.1"/>
    </source>
</evidence>
<keyword evidence="3" id="KW-1185">Reference proteome</keyword>
<dbReference type="RefSeq" id="WP_260216666.1">
    <property type="nucleotide sequence ID" value="NZ_JAJAGO010000003.1"/>
</dbReference>
<protein>
    <submittedName>
        <fullName evidence="2">Nuclear transport factor 2 family protein</fullName>
    </submittedName>
</protein>
<dbReference type="Proteomes" id="UP001156389">
    <property type="component" value="Unassembled WGS sequence"/>
</dbReference>
<dbReference type="SUPFAM" id="SSF54427">
    <property type="entry name" value="NTF2-like"/>
    <property type="match status" value="1"/>
</dbReference>
<name>A0ABT2JQW7_9ACTN</name>
<dbReference type="EMBL" id="JAJAGO010000003">
    <property type="protein sequence ID" value="MCT2589659.1"/>
    <property type="molecule type" value="Genomic_DNA"/>
</dbReference>
<dbReference type="InterPro" id="IPR037401">
    <property type="entry name" value="SnoaL-like"/>
</dbReference>
<organism evidence="2 3">
    <name type="scientific">Streptomyces gossypii</name>
    <dbReference type="NCBI Taxonomy" id="2883101"/>
    <lineage>
        <taxon>Bacteria</taxon>
        <taxon>Bacillati</taxon>
        <taxon>Actinomycetota</taxon>
        <taxon>Actinomycetes</taxon>
        <taxon>Kitasatosporales</taxon>
        <taxon>Streptomycetaceae</taxon>
        <taxon>Streptomyces</taxon>
    </lineage>
</organism>
<proteinExistence type="predicted"/>
<gene>
    <name evidence="2" type="ORF">LHJ74_06945</name>
</gene>